<dbReference type="InterPro" id="IPR041469">
    <property type="entry name" value="Subtilisin-like_FN3"/>
</dbReference>
<dbReference type="Gene3D" id="2.60.40.2310">
    <property type="match status" value="1"/>
</dbReference>
<evidence type="ECO:0000313" key="3">
    <source>
        <dbReference type="Proteomes" id="UP000237347"/>
    </source>
</evidence>
<reference evidence="2 3" key="1">
    <citation type="journal article" date="2018" name="Sci. Data">
        <title>The draft genome sequence of cork oak.</title>
        <authorList>
            <person name="Ramos A.M."/>
            <person name="Usie A."/>
            <person name="Barbosa P."/>
            <person name="Barros P.M."/>
            <person name="Capote T."/>
            <person name="Chaves I."/>
            <person name="Simoes F."/>
            <person name="Abreu I."/>
            <person name="Carrasquinho I."/>
            <person name="Faro C."/>
            <person name="Guimaraes J.B."/>
            <person name="Mendonca D."/>
            <person name="Nobrega F."/>
            <person name="Rodrigues L."/>
            <person name="Saibo N.J.M."/>
            <person name="Varela M.C."/>
            <person name="Egas C."/>
            <person name="Matos J."/>
            <person name="Miguel C.M."/>
            <person name="Oliveira M.M."/>
            <person name="Ricardo C.P."/>
            <person name="Goncalves S."/>
        </authorList>
    </citation>
    <scope>NUCLEOTIDE SEQUENCE [LARGE SCALE GENOMIC DNA]</scope>
    <source>
        <strain evidence="3">cv. HL8</strain>
    </source>
</reference>
<sequence length="116" mass="12946">MKFVLMRLGTESAPQVALFSLEGPNPIGPGVLKPDILAPRFEGLAAISLSYHTCKVVTNGGNDDNTVYQAHLENVPFGMKIKVVPKTLTFTRKYHKQGFVVSIEIDREFQMNKRQL</sequence>
<organism evidence="2 3">
    <name type="scientific">Quercus suber</name>
    <name type="common">Cork oak</name>
    <dbReference type="NCBI Taxonomy" id="58331"/>
    <lineage>
        <taxon>Eukaryota</taxon>
        <taxon>Viridiplantae</taxon>
        <taxon>Streptophyta</taxon>
        <taxon>Embryophyta</taxon>
        <taxon>Tracheophyta</taxon>
        <taxon>Spermatophyta</taxon>
        <taxon>Magnoliopsida</taxon>
        <taxon>eudicotyledons</taxon>
        <taxon>Gunneridae</taxon>
        <taxon>Pentapetalae</taxon>
        <taxon>rosids</taxon>
        <taxon>fabids</taxon>
        <taxon>Fagales</taxon>
        <taxon>Fagaceae</taxon>
        <taxon>Quercus</taxon>
    </lineage>
</organism>
<evidence type="ECO:0000313" key="2">
    <source>
        <dbReference type="EMBL" id="KAK7815643.1"/>
    </source>
</evidence>
<keyword evidence="3" id="KW-1185">Reference proteome</keyword>
<dbReference type="Proteomes" id="UP000237347">
    <property type="component" value="Unassembled WGS sequence"/>
</dbReference>
<dbReference type="AlphaFoldDB" id="A0AAW0IMK9"/>
<name>A0AAW0IMK9_QUESU</name>
<comment type="caution">
    <text evidence="2">The sequence shown here is derived from an EMBL/GenBank/DDBJ whole genome shotgun (WGS) entry which is preliminary data.</text>
</comment>
<dbReference type="EMBL" id="PKMF04000990">
    <property type="protein sequence ID" value="KAK7815643.1"/>
    <property type="molecule type" value="Genomic_DNA"/>
</dbReference>
<accession>A0AAW0IMK9</accession>
<dbReference type="GO" id="GO:0006508">
    <property type="term" value="P:proteolysis"/>
    <property type="evidence" value="ECO:0007669"/>
    <property type="project" value="UniProtKB-KW"/>
</dbReference>
<protein>
    <submittedName>
        <fullName evidence="2">Subtilisin-like protease sbt1.5</fullName>
    </submittedName>
</protein>
<feature type="domain" description="Subtilisin-like protease fibronectin type-III" evidence="1">
    <location>
        <begin position="53"/>
        <end position="107"/>
    </location>
</feature>
<evidence type="ECO:0000259" key="1">
    <source>
        <dbReference type="Pfam" id="PF17766"/>
    </source>
</evidence>
<dbReference type="GO" id="GO:0008233">
    <property type="term" value="F:peptidase activity"/>
    <property type="evidence" value="ECO:0007669"/>
    <property type="project" value="UniProtKB-KW"/>
</dbReference>
<proteinExistence type="predicted"/>
<gene>
    <name evidence="2" type="primary">SBT1.5_1</name>
    <name evidence="2" type="ORF">CFP56_001275</name>
</gene>
<dbReference type="Pfam" id="PF17766">
    <property type="entry name" value="fn3_6"/>
    <property type="match status" value="1"/>
</dbReference>